<comment type="caution">
    <text evidence="13">The sequence shown here is derived from an EMBL/GenBank/DDBJ whole genome shotgun (WGS) entry which is preliminary data.</text>
</comment>
<dbReference type="AlphaFoldDB" id="A0A2S9V4I0"/>
<keyword evidence="14" id="KW-1185">Reference proteome</keyword>
<feature type="chain" id="PRO_5015405024" description="Protein TonB" evidence="11">
    <location>
        <begin position="20"/>
        <end position="149"/>
    </location>
</feature>
<dbReference type="RefSeq" id="WP_105936664.1">
    <property type="nucleotide sequence ID" value="NZ_PVNP01000207.1"/>
</dbReference>
<dbReference type="PROSITE" id="PS52015">
    <property type="entry name" value="TONB_CTD"/>
    <property type="match status" value="1"/>
</dbReference>
<dbReference type="EMBL" id="PVNP01000207">
    <property type="protein sequence ID" value="PRO71366.1"/>
    <property type="molecule type" value="Genomic_DNA"/>
</dbReference>
<name>A0A2S9V4I0_9ALTE</name>
<protein>
    <recommendedName>
        <fullName evidence="10">Protein TonB</fullName>
    </recommendedName>
</protein>
<evidence type="ECO:0000256" key="10">
    <source>
        <dbReference type="RuleBase" id="RU362123"/>
    </source>
</evidence>
<dbReference type="Gene3D" id="3.30.2420.10">
    <property type="entry name" value="TonB"/>
    <property type="match status" value="1"/>
</dbReference>
<comment type="similarity">
    <text evidence="2 10">Belongs to the TonB family.</text>
</comment>
<dbReference type="Pfam" id="PF03544">
    <property type="entry name" value="TonB_C"/>
    <property type="match status" value="1"/>
</dbReference>
<evidence type="ECO:0000256" key="8">
    <source>
        <dbReference type="ARBA" id="ARBA00022989"/>
    </source>
</evidence>
<evidence type="ECO:0000259" key="12">
    <source>
        <dbReference type="PROSITE" id="PS52015"/>
    </source>
</evidence>
<keyword evidence="9" id="KW-0472">Membrane</keyword>
<dbReference type="PRINTS" id="PR01374">
    <property type="entry name" value="TONBPROTEIN"/>
</dbReference>
<feature type="signal peptide" evidence="11">
    <location>
        <begin position="1"/>
        <end position="19"/>
    </location>
</feature>
<dbReference type="InterPro" id="IPR003538">
    <property type="entry name" value="TonB"/>
</dbReference>
<dbReference type="Proteomes" id="UP000238949">
    <property type="component" value="Unassembled WGS sequence"/>
</dbReference>
<evidence type="ECO:0000256" key="2">
    <source>
        <dbReference type="ARBA" id="ARBA00006555"/>
    </source>
</evidence>
<evidence type="ECO:0000256" key="6">
    <source>
        <dbReference type="ARBA" id="ARBA00022692"/>
    </source>
</evidence>
<evidence type="ECO:0000256" key="9">
    <source>
        <dbReference type="ARBA" id="ARBA00023136"/>
    </source>
</evidence>
<feature type="domain" description="TonB C-terminal" evidence="12">
    <location>
        <begin position="40"/>
        <end position="136"/>
    </location>
</feature>
<keyword evidence="11" id="KW-0732">Signal</keyword>
<proteinExistence type="inferred from homology"/>
<evidence type="ECO:0000313" key="13">
    <source>
        <dbReference type="EMBL" id="PRO71366.1"/>
    </source>
</evidence>
<keyword evidence="4 10" id="KW-1003">Cell membrane</keyword>
<gene>
    <name evidence="13" type="ORF">C6Y40_22660</name>
</gene>
<dbReference type="InterPro" id="IPR051045">
    <property type="entry name" value="TonB-dependent_transducer"/>
</dbReference>
<dbReference type="GO" id="GO:0055085">
    <property type="term" value="P:transmembrane transport"/>
    <property type="evidence" value="ECO:0007669"/>
    <property type="project" value="InterPro"/>
</dbReference>
<dbReference type="GO" id="GO:0015031">
    <property type="term" value="P:protein transport"/>
    <property type="evidence" value="ECO:0007669"/>
    <property type="project" value="UniProtKB-UniRule"/>
</dbReference>
<dbReference type="SUPFAM" id="SSF74653">
    <property type="entry name" value="TolA/TonB C-terminal domain"/>
    <property type="match status" value="1"/>
</dbReference>
<dbReference type="GO" id="GO:0030288">
    <property type="term" value="C:outer membrane-bounded periplasmic space"/>
    <property type="evidence" value="ECO:0007669"/>
    <property type="project" value="InterPro"/>
</dbReference>
<dbReference type="OrthoDB" id="6388318at2"/>
<organism evidence="13 14">
    <name type="scientific">Alteromonas alba</name>
    <dbReference type="NCBI Taxonomy" id="2079529"/>
    <lineage>
        <taxon>Bacteria</taxon>
        <taxon>Pseudomonadati</taxon>
        <taxon>Pseudomonadota</taxon>
        <taxon>Gammaproteobacteria</taxon>
        <taxon>Alteromonadales</taxon>
        <taxon>Alteromonadaceae</taxon>
        <taxon>Alteromonas/Salinimonas group</taxon>
        <taxon>Alteromonas</taxon>
    </lineage>
</organism>
<sequence length="149" mass="16501">MKKYLVISLISLLAGCASNQLTTDSQAVDSGLEQPADESEFASLWTQTKRVNPQYPISAAKDGLSGCVNLSFVVNNEGRATEQQVTDSFPKGVFEKKAIEALKRWRWKPTAANPDKQPARSTVQLDFMVQYSKNITVAEQRCSIKIPSF</sequence>
<dbReference type="NCBIfam" id="TIGR01352">
    <property type="entry name" value="tonB_Cterm"/>
    <property type="match status" value="1"/>
</dbReference>
<evidence type="ECO:0000256" key="1">
    <source>
        <dbReference type="ARBA" id="ARBA00004383"/>
    </source>
</evidence>
<comment type="function">
    <text evidence="10">Interacts with outer membrane receptor proteins that carry out high-affinity binding and energy dependent uptake into the periplasmic space of specific substrates. It could act to transduce energy from the cytoplasmic membrane to specific energy-requiring processes in the outer membrane, resulting in the release into the periplasm of ligands bound by these outer membrane proteins.</text>
</comment>
<evidence type="ECO:0000256" key="11">
    <source>
        <dbReference type="SAM" id="SignalP"/>
    </source>
</evidence>
<evidence type="ECO:0000256" key="7">
    <source>
        <dbReference type="ARBA" id="ARBA00022927"/>
    </source>
</evidence>
<keyword evidence="7 10" id="KW-0653">Protein transport</keyword>
<dbReference type="PANTHER" id="PTHR33446">
    <property type="entry name" value="PROTEIN TONB-RELATED"/>
    <property type="match status" value="1"/>
</dbReference>
<dbReference type="InterPro" id="IPR006260">
    <property type="entry name" value="TonB/TolA_C"/>
</dbReference>
<keyword evidence="5 10" id="KW-0997">Cell inner membrane</keyword>
<evidence type="ECO:0000313" key="14">
    <source>
        <dbReference type="Proteomes" id="UP000238949"/>
    </source>
</evidence>
<dbReference type="GO" id="GO:0005886">
    <property type="term" value="C:plasma membrane"/>
    <property type="evidence" value="ECO:0007669"/>
    <property type="project" value="UniProtKB-SubCell"/>
</dbReference>
<keyword evidence="10" id="KW-0735">Signal-anchor</keyword>
<dbReference type="PROSITE" id="PS51257">
    <property type="entry name" value="PROKAR_LIPOPROTEIN"/>
    <property type="match status" value="1"/>
</dbReference>
<keyword evidence="3 10" id="KW-0813">Transport</keyword>
<evidence type="ECO:0000256" key="3">
    <source>
        <dbReference type="ARBA" id="ARBA00022448"/>
    </source>
</evidence>
<evidence type="ECO:0000256" key="4">
    <source>
        <dbReference type="ARBA" id="ARBA00022475"/>
    </source>
</evidence>
<keyword evidence="6" id="KW-0812">Transmembrane</keyword>
<dbReference type="InterPro" id="IPR037682">
    <property type="entry name" value="TonB_C"/>
</dbReference>
<dbReference type="GO" id="GO:0031992">
    <property type="term" value="F:energy transducer activity"/>
    <property type="evidence" value="ECO:0007669"/>
    <property type="project" value="InterPro"/>
</dbReference>
<comment type="subcellular location">
    <subcellularLocation>
        <location evidence="1 10">Cell inner membrane</location>
        <topology evidence="1 10">Single-pass membrane protein</topology>
        <orientation evidence="1 10">Periplasmic side</orientation>
    </subcellularLocation>
</comment>
<dbReference type="GO" id="GO:0015891">
    <property type="term" value="P:siderophore transport"/>
    <property type="evidence" value="ECO:0007669"/>
    <property type="project" value="InterPro"/>
</dbReference>
<keyword evidence="8" id="KW-1133">Transmembrane helix</keyword>
<reference evidence="14" key="1">
    <citation type="journal article" date="2020" name="Int. J. Syst. Evol. Microbiol.">
        <title>Alteromonas alba sp. nov., a marine bacterium isolated from the seawater of the West Pacific Ocean.</title>
        <authorList>
            <person name="Sun C."/>
            <person name="Wu Y.-H."/>
            <person name="Xamxidin M."/>
            <person name="Cheng H."/>
            <person name="Xu X.-W."/>
        </authorList>
    </citation>
    <scope>NUCLEOTIDE SEQUENCE [LARGE SCALE GENOMIC DNA]</scope>
    <source>
        <strain evidence="14">190</strain>
    </source>
</reference>
<accession>A0A2S9V4I0</accession>
<dbReference type="PANTHER" id="PTHR33446:SF14">
    <property type="entry name" value="PROTEIN TONB"/>
    <property type="match status" value="1"/>
</dbReference>
<evidence type="ECO:0000256" key="5">
    <source>
        <dbReference type="ARBA" id="ARBA00022519"/>
    </source>
</evidence>